<organism evidence="7 8">
    <name type="scientific">Cylicocyclus nassatus</name>
    <name type="common">Nematode worm</name>
    <dbReference type="NCBI Taxonomy" id="53992"/>
    <lineage>
        <taxon>Eukaryota</taxon>
        <taxon>Metazoa</taxon>
        <taxon>Ecdysozoa</taxon>
        <taxon>Nematoda</taxon>
        <taxon>Chromadorea</taxon>
        <taxon>Rhabditida</taxon>
        <taxon>Rhabditina</taxon>
        <taxon>Rhabditomorpha</taxon>
        <taxon>Strongyloidea</taxon>
        <taxon>Strongylidae</taxon>
        <taxon>Cylicocyclus</taxon>
    </lineage>
</organism>
<evidence type="ECO:0000256" key="1">
    <source>
        <dbReference type="ARBA" id="ARBA00007708"/>
    </source>
</evidence>
<accession>A0AA36HEN2</accession>
<evidence type="ECO:0000256" key="4">
    <source>
        <dbReference type="SAM" id="MobiDB-lite"/>
    </source>
</evidence>
<dbReference type="SUPFAM" id="SSF89009">
    <property type="entry name" value="GAT-like domain"/>
    <property type="match status" value="1"/>
</dbReference>
<keyword evidence="3" id="KW-0653">Protein transport</keyword>
<evidence type="ECO:0000259" key="6">
    <source>
        <dbReference type="PROSITE" id="PS50909"/>
    </source>
</evidence>
<dbReference type="PIRSF" id="PIRSF036948">
    <property type="entry name" value="TOM1"/>
    <property type="match status" value="1"/>
</dbReference>
<dbReference type="InterPro" id="IPR002014">
    <property type="entry name" value="VHS_dom"/>
</dbReference>
<feature type="domain" description="VHS" evidence="5">
    <location>
        <begin position="56"/>
        <end position="189"/>
    </location>
</feature>
<evidence type="ECO:0000256" key="3">
    <source>
        <dbReference type="ARBA" id="ARBA00022927"/>
    </source>
</evidence>
<feature type="region of interest" description="Disordered" evidence="4">
    <location>
        <begin position="411"/>
        <end position="434"/>
    </location>
</feature>
<dbReference type="InterPro" id="IPR004152">
    <property type="entry name" value="GAT_dom"/>
</dbReference>
<dbReference type="InterPro" id="IPR014645">
    <property type="entry name" value="TOM1"/>
</dbReference>
<sequence length="434" mass="47363">MENCGLFASMSNVSEQVSKTMESAKEAAAKVGEQVSDFFQGNPFSTPVGRKIELATNASILATENWGLNMEICDFVNNTEDGAKDAVRAIRKRLHTNMCKNNAIVMYTLTVLETCVKNCGHNFHVLVCSKDFVQDLVKLIGSKFDTPQIIHERVLSLIQAWADAFRGHPDLQGVVQVYEELVSKGVTFPPTDLDAMAPILTPKQTVFTEPKASTALTPQPAGSPSYDVVSQPEGPITASAEQLAKLRSDLDVVNSNLKVFREMLTEITPGRETADELQLLKELHATCKQMQLRILDLIRTVGNEEVTYELLVLNDEFNSVFEKYERFMTNRTGDGATEASTASQEAATANLIDVGETGKSLEEQLAGMKVTSTSSADAYAANSEQQVPVGLAAAVNNKSSVTDVEAQEMKNWLEAQGQKEKSPKSATKGEDDKL</sequence>
<evidence type="ECO:0000313" key="8">
    <source>
        <dbReference type="Proteomes" id="UP001176961"/>
    </source>
</evidence>
<dbReference type="GO" id="GO:0007165">
    <property type="term" value="P:signal transduction"/>
    <property type="evidence" value="ECO:0007669"/>
    <property type="project" value="TreeGrafter"/>
</dbReference>
<dbReference type="Pfam" id="PF03127">
    <property type="entry name" value="GAT"/>
    <property type="match status" value="1"/>
</dbReference>
<dbReference type="PROSITE" id="PS50179">
    <property type="entry name" value="VHS"/>
    <property type="match status" value="1"/>
</dbReference>
<feature type="domain" description="GAT" evidence="6">
    <location>
        <begin position="241"/>
        <end position="329"/>
    </location>
</feature>
<dbReference type="GO" id="GO:0015031">
    <property type="term" value="P:protein transport"/>
    <property type="evidence" value="ECO:0007669"/>
    <property type="project" value="UniProtKB-KW"/>
</dbReference>
<dbReference type="Gene3D" id="1.25.40.90">
    <property type="match status" value="1"/>
</dbReference>
<dbReference type="Proteomes" id="UP001176961">
    <property type="component" value="Unassembled WGS sequence"/>
</dbReference>
<proteinExistence type="inferred from homology"/>
<name>A0AA36HEN2_CYLNA</name>
<dbReference type="GO" id="GO:0005768">
    <property type="term" value="C:endosome"/>
    <property type="evidence" value="ECO:0007669"/>
    <property type="project" value="TreeGrafter"/>
</dbReference>
<feature type="compositionally biased region" description="Basic and acidic residues" evidence="4">
    <location>
        <begin position="417"/>
        <end position="434"/>
    </location>
</feature>
<dbReference type="SMART" id="SM00288">
    <property type="entry name" value="VHS"/>
    <property type="match status" value="1"/>
</dbReference>
<dbReference type="GO" id="GO:0016020">
    <property type="term" value="C:membrane"/>
    <property type="evidence" value="ECO:0007669"/>
    <property type="project" value="TreeGrafter"/>
</dbReference>
<keyword evidence="8" id="KW-1185">Reference proteome</keyword>
<reference evidence="7" key="1">
    <citation type="submission" date="2023-07" db="EMBL/GenBank/DDBJ databases">
        <authorList>
            <consortium name="CYATHOMIX"/>
        </authorList>
    </citation>
    <scope>NUCLEOTIDE SEQUENCE</scope>
    <source>
        <strain evidence="7">N/A</strain>
    </source>
</reference>
<dbReference type="GO" id="GO:0043130">
    <property type="term" value="F:ubiquitin binding"/>
    <property type="evidence" value="ECO:0007669"/>
    <property type="project" value="InterPro"/>
</dbReference>
<dbReference type="SUPFAM" id="SSF48464">
    <property type="entry name" value="ENTH/VHS domain"/>
    <property type="match status" value="1"/>
</dbReference>
<dbReference type="CDD" id="cd03565">
    <property type="entry name" value="VHS_Tom1_like"/>
    <property type="match status" value="1"/>
</dbReference>
<dbReference type="InterPro" id="IPR038425">
    <property type="entry name" value="GAT_sf"/>
</dbReference>
<dbReference type="PANTHER" id="PTHR13856">
    <property type="entry name" value="VHS DOMAIN CONTAINING PROTEIN FAMILY"/>
    <property type="match status" value="1"/>
</dbReference>
<dbReference type="AlphaFoldDB" id="A0AA36HEN2"/>
<gene>
    <name evidence="7" type="ORF">CYNAS_LOCUS20949</name>
</gene>
<dbReference type="PROSITE" id="PS50909">
    <property type="entry name" value="GAT"/>
    <property type="match status" value="1"/>
</dbReference>
<dbReference type="GO" id="GO:0035091">
    <property type="term" value="F:phosphatidylinositol binding"/>
    <property type="evidence" value="ECO:0007669"/>
    <property type="project" value="InterPro"/>
</dbReference>
<dbReference type="CDD" id="cd14233">
    <property type="entry name" value="GAT_TOM1_like"/>
    <property type="match status" value="1"/>
</dbReference>
<evidence type="ECO:0000256" key="2">
    <source>
        <dbReference type="ARBA" id="ARBA00022448"/>
    </source>
</evidence>
<dbReference type="EMBL" id="CATQJL010000326">
    <property type="protein sequence ID" value="CAJ0608966.1"/>
    <property type="molecule type" value="Genomic_DNA"/>
</dbReference>
<dbReference type="Pfam" id="PF00790">
    <property type="entry name" value="VHS"/>
    <property type="match status" value="1"/>
</dbReference>
<dbReference type="Gene3D" id="1.20.58.160">
    <property type="match status" value="1"/>
</dbReference>
<comment type="similarity">
    <text evidence="1">Belongs to the TOM1 family.</text>
</comment>
<dbReference type="InterPro" id="IPR008942">
    <property type="entry name" value="ENTH_VHS"/>
</dbReference>
<dbReference type="GO" id="GO:0030276">
    <property type="term" value="F:clathrin binding"/>
    <property type="evidence" value="ECO:0007669"/>
    <property type="project" value="TreeGrafter"/>
</dbReference>
<protein>
    <submittedName>
        <fullName evidence="7">Uncharacterized protein</fullName>
    </submittedName>
</protein>
<comment type="caution">
    <text evidence="7">The sequence shown here is derived from an EMBL/GenBank/DDBJ whole genome shotgun (WGS) entry which is preliminary data.</text>
</comment>
<keyword evidence="2" id="KW-0813">Transport</keyword>
<evidence type="ECO:0000313" key="7">
    <source>
        <dbReference type="EMBL" id="CAJ0608966.1"/>
    </source>
</evidence>
<evidence type="ECO:0000259" key="5">
    <source>
        <dbReference type="PROSITE" id="PS50179"/>
    </source>
</evidence>
<dbReference type="PANTHER" id="PTHR13856:SF137">
    <property type="entry name" value="GH05942P"/>
    <property type="match status" value="1"/>
</dbReference>